<feature type="compositionally biased region" description="Basic and acidic residues" evidence="2">
    <location>
        <begin position="132"/>
        <end position="146"/>
    </location>
</feature>
<feature type="compositionally biased region" description="Acidic residues" evidence="2">
    <location>
        <begin position="182"/>
        <end position="191"/>
    </location>
</feature>
<reference evidence="3" key="1">
    <citation type="journal article" date="2012" name="Mol. Plant Microbe Interact.">
        <title>A highly conserved effector in Fusarium oxysporum is required for full virulence on Arabidopsis.</title>
        <authorList>
            <person name="Thatcher L.F."/>
            <person name="Gardiner D.M."/>
            <person name="Kazan K."/>
            <person name="Manners J."/>
        </authorList>
    </citation>
    <scope>NUCLEOTIDE SEQUENCE [LARGE SCALE GENOMIC DNA]</scope>
    <source>
        <strain evidence="3">Fo5176</strain>
    </source>
</reference>
<organism evidence="3">
    <name type="scientific">Fusarium oxysporum (strain Fo5176)</name>
    <name type="common">Fusarium vascular wilt</name>
    <dbReference type="NCBI Taxonomy" id="660025"/>
    <lineage>
        <taxon>Eukaryota</taxon>
        <taxon>Fungi</taxon>
        <taxon>Dikarya</taxon>
        <taxon>Ascomycota</taxon>
        <taxon>Pezizomycotina</taxon>
        <taxon>Sordariomycetes</taxon>
        <taxon>Hypocreomycetidae</taxon>
        <taxon>Hypocreales</taxon>
        <taxon>Nectriaceae</taxon>
        <taxon>Fusarium</taxon>
        <taxon>Fusarium oxysporum species complex</taxon>
    </lineage>
</organism>
<gene>
    <name evidence="3" type="ORF">FOXB_17701</name>
</gene>
<name>F9GGB7_FUSOF</name>
<evidence type="ECO:0000313" key="3">
    <source>
        <dbReference type="EMBL" id="EGU71790.1"/>
    </source>
</evidence>
<feature type="coiled-coil region" evidence="1">
    <location>
        <begin position="50"/>
        <end position="98"/>
    </location>
</feature>
<feature type="region of interest" description="Disordered" evidence="2">
    <location>
        <begin position="132"/>
        <end position="191"/>
    </location>
</feature>
<feature type="non-terminal residue" evidence="3">
    <location>
        <position position="191"/>
    </location>
</feature>
<keyword evidence="1" id="KW-0175">Coiled coil</keyword>
<accession>F9GGB7</accession>
<sequence length="191" mass="22187">MATGEDVWDSLPEAEQKSVWDDTERNFWVNLRSKKDAENKKIEKDFQLSINEVRLKLSDLTGQRSQLKESQSRLARELAKVEAKLSRTTDECQEKVSQLGRIEQDYHASRKKRTETLHDIWFKMRRFFRQKRGEDPDAQDDLRPESEGIVLPEILPELSSGFNGPTPRVEPTNGTAVVADRPEEEEEEDED</sequence>
<evidence type="ECO:0000256" key="1">
    <source>
        <dbReference type="SAM" id="Coils"/>
    </source>
</evidence>
<dbReference type="OrthoDB" id="5108945at2759"/>
<protein>
    <submittedName>
        <fullName evidence="3">Uncharacterized protein</fullName>
    </submittedName>
</protein>
<comment type="caution">
    <text evidence="3">The sequence shown here is derived from an EMBL/GenBank/DDBJ whole genome shotgun (WGS) entry which is preliminary data.</text>
</comment>
<proteinExistence type="predicted"/>
<dbReference type="AlphaFoldDB" id="F9GGB7"/>
<dbReference type="EMBL" id="AFQF01007629">
    <property type="protein sequence ID" value="EGU71790.1"/>
    <property type="molecule type" value="Genomic_DNA"/>
</dbReference>
<evidence type="ECO:0000256" key="2">
    <source>
        <dbReference type="SAM" id="MobiDB-lite"/>
    </source>
</evidence>